<feature type="binding site" evidence="7">
    <location>
        <position position="75"/>
    </location>
    <ligand>
        <name>[4Fe-4S] cluster</name>
        <dbReference type="ChEBI" id="CHEBI:49883"/>
        <label>3</label>
    </ligand>
</feature>
<dbReference type="AlphaFoldDB" id="A0A1W1YGA1"/>
<feature type="binding site" evidence="7">
    <location>
        <position position="87"/>
    </location>
    <ligand>
        <name>[4Fe-4S] cluster</name>
        <dbReference type="ChEBI" id="CHEBI:49883"/>
        <label>4</label>
    </ligand>
</feature>
<evidence type="ECO:0000256" key="6">
    <source>
        <dbReference type="ARBA" id="ARBA00023014"/>
    </source>
</evidence>
<name>A0A1W1YGA1_9FIRM</name>
<feature type="binding site" evidence="7">
    <location>
        <position position="20"/>
    </location>
    <ligand>
        <name>[4Fe-4S] cluster</name>
        <dbReference type="ChEBI" id="CHEBI:49883"/>
        <label>1</label>
    </ligand>
</feature>
<feature type="domain" description="4Fe-4S ferredoxin-type" evidence="8">
    <location>
        <begin position="5"/>
        <end position="35"/>
    </location>
</feature>
<dbReference type="PANTHER" id="PTHR43545">
    <property type="entry name" value="FORMATE DEHYDROGENASE, NITRATE-INDUCIBLE, IRON-SULFUR SUBUNIT"/>
    <property type="match status" value="1"/>
</dbReference>
<dbReference type="Proteomes" id="UP000192738">
    <property type="component" value="Unassembled WGS sequence"/>
</dbReference>
<dbReference type="STRING" id="112901.SAMN04488500_101347"/>
<comment type="cofactor">
    <cofactor evidence="7">
        <name>[4Fe-4S] cluster</name>
        <dbReference type="ChEBI" id="CHEBI:49883"/>
    </cofactor>
    <text evidence="7">Binds 4 [4Fe-4S] clusters per subunit.</text>
</comment>
<dbReference type="InterPro" id="IPR017896">
    <property type="entry name" value="4Fe4S_Fe-S-bd"/>
</dbReference>
<dbReference type="GO" id="GO:0045333">
    <property type="term" value="P:cellular respiration"/>
    <property type="evidence" value="ECO:0007669"/>
    <property type="project" value="InterPro"/>
</dbReference>
<evidence type="ECO:0000256" key="3">
    <source>
        <dbReference type="ARBA" id="ARBA00022723"/>
    </source>
</evidence>
<feature type="binding site" evidence="7">
    <location>
        <position position="113"/>
    </location>
    <ligand>
        <name>[4Fe-4S] cluster</name>
        <dbReference type="ChEBI" id="CHEBI:49883"/>
        <label>4</label>
    </ligand>
</feature>
<keyword evidence="10" id="KW-1185">Reference proteome</keyword>
<keyword evidence="5 7" id="KW-0408">Iron</keyword>
<feature type="binding site" evidence="7">
    <location>
        <position position="83"/>
    </location>
    <ligand>
        <name>[4Fe-4S] cluster</name>
        <dbReference type="ChEBI" id="CHEBI:49883"/>
        <label>3</label>
    </ligand>
</feature>
<dbReference type="OrthoDB" id="9810688at2"/>
<evidence type="ECO:0000256" key="5">
    <source>
        <dbReference type="ARBA" id="ARBA00023004"/>
    </source>
</evidence>
<reference evidence="9 10" key="1">
    <citation type="submission" date="2017-04" db="EMBL/GenBank/DDBJ databases">
        <authorList>
            <person name="Afonso C.L."/>
            <person name="Miller P.J."/>
            <person name="Scott M.A."/>
            <person name="Spackman E."/>
            <person name="Goraichik I."/>
            <person name="Dimitrov K.M."/>
            <person name="Suarez D.L."/>
            <person name="Swayne D.E."/>
        </authorList>
    </citation>
    <scope>NUCLEOTIDE SEQUENCE [LARGE SCALE GENOMIC DNA]</scope>
    <source>
        <strain evidence="9 10">DSM 5090</strain>
    </source>
</reference>
<gene>
    <name evidence="9" type="ORF">SAMN04488500_101347</name>
</gene>
<dbReference type="GO" id="GO:0015944">
    <property type="term" value="P:formate oxidation"/>
    <property type="evidence" value="ECO:0007669"/>
    <property type="project" value="InterPro"/>
</dbReference>
<feature type="binding site" evidence="7">
    <location>
        <position position="17"/>
    </location>
    <ligand>
        <name>[4Fe-4S] cluster</name>
        <dbReference type="ChEBI" id="CHEBI:49883"/>
        <label>1</label>
    </ligand>
</feature>
<feature type="domain" description="4Fe-4S ferredoxin-type" evidence="8">
    <location>
        <begin position="66"/>
        <end position="97"/>
    </location>
</feature>
<feature type="binding site" evidence="7">
    <location>
        <position position="149"/>
    </location>
    <ligand>
        <name>[4Fe-4S] cluster</name>
        <dbReference type="ChEBI" id="CHEBI:49883"/>
        <label>2</label>
    </ligand>
</feature>
<feature type="domain" description="4Fe-4S ferredoxin-type" evidence="8">
    <location>
        <begin position="98"/>
        <end position="127"/>
    </location>
</feature>
<dbReference type="InterPro" id="IPR051555">
    <property type="entry name" value="FDH_Electron_Transfer_Unit"/>
</dbReference>
<keyword evidence="4" id="KW-0677">Repeat</keyword>
<feature type="binding site" evidence="7">
    <location>
        <position position="117"/>
    </location>
    <ligand>
        <name>[4Fe-4S] cluster</name>
        <dbReference type="ChEBI" id="CHEBI:49883"/>
        <label>3</label>
    </ligand>
</feature>
<evidence type="ECO:0000313" key="9">
    <source>
        <dbReference type="EMBL" id="SMC35250.1"/>
    </source>
</evidence>
<dbReference type="EMBL" id="FWXI01000001">
    <property type="protein sequence ID" value="SMC35250.1"/>
    <property type="molecule type" value="Genomic_DNA"/>
</dbReference>
<feature type="binding site" evidence="7">
    <location>
        <position position="14"/>
    </location>
    <ligand>
        <name>[4Fe-4S] cluster</name>
        <dbReference type="ChEBI" id="CHEBI:49883"/>
        <label>1</label>
    </ligand>
</feature>
<accession>A0A1W1YGA1</accession>
<keyword evidence="2 7" id="KW-0004">4Fe-4S</keyword>
<feature type="binding site" evidence="7">
    <location>
        <position position="107"/>
    </location>
    <ligand>
        <name>[4Fe-4S] cluster</name>
        <dbReference type="ChEBI" id="CHEBI:49883"/>
        <label>4</label>
    </ligand>
</feature>
<dbReference type="RefSeq" id="WP_084573853.1">
    <property type="nucleotide sequence ID" value="NZ_CP155572.1"/>
</dbReference>
<dbReference type="SUPFAM" id="SSF54862">
    <property type="entry name" value="4Fe-4S ferredoxins"/>
    <property type="match status" value="1"/>
</dbReference>
<evidence type="ECO:0000256" key="7">
    <source>
        <dbReference type="PIRSR" id="PIRSR036298-50"/>
    </source>
</evidence>
<evidence type="ECO:0000259" key="8">
    <source>
        <dbReference type="PROSITE" id="PS51379"/>
    </source>
</evidence>
<feature type="binding site" evidence="7">
    <location>
        <position position="134"/>
    </location>
    <ligand>
        <name>[4Fe-4S] cluster</name>
        <dbReference type="ChEBI" id="CHEBI:49883"/>
        <label>2</label>
    </ligand>
</feature>
<dbReference type="InterPro" id="IPR014603">
    <property type="entry name" value="Formate_DH_Fe-S_su"/>
</dbReference>
<dbReference type="Pfam" id="PF13247">
    <property type="entry name" value="Fer4_11"/>
    <property type="match status" value="1"/>
</dbReference>
<evidence type="ECO:0000256" key="2">
    <source>
        <dbReference type="ARBA" id="ARBA00022485"/>
    </source>
</evidence>
<organism evidence="9 10">
    <name type="scientific">Sporomusa malonica</name>
    <dbReference type="NCBI Taxonomy" id="112901"/>
    <lineage>
        <taxon>Bacteria</taxon>
        <taxon>Bacillati</taxon>
        <taxon>Bacillota</taxon>
        <taxon>Negativicutes</taxon>
        <taxon>Selenomonadales</taxon>
        <taxon>Sporomusaceae</taxon>
        <taxon>Sporomusa</taxon>
    </lineage>
</organism>
<dbReference type="PIRSF" id="PIRSF036298">
    <property type="entry name" value="FDH_4Fe4S"/>
    <property type="match status" value="1"/>
</dbReference>
<keyword evidence="3 7" id="KW-0479">Metal-binding</keyword>
<evidence type="ECO:0000313" key="10">
    <source>
        <dbReference type="Proteomes" id="UP000192738"/>
    </source>
</evidence>
<feature type="binding site" evidence="7">
    <location>
        <position position="24"/>
    </location>
    <ligand>
        <name>[4Fe-4S] cluster</name>
        <dbReference type="ChEBI" id="CHEBI:49883"/>
        <label>2</label>
    </ligand>
</feature>
<comment type="subcellular location">
    <subcellularLocation>
        <location evidence="1">Cell envelope</location>
    </subcellularLocation>
</comment>
<proteinExistence type="predicted"/>
<dbReference type="PANTHER" id="PTHR43545:SF6">
    <property type="entry name" value="FORMATE DEHYDROGENASE, NITRATE-INDUCIBLE, IRON-SULFUR SUBUNIT"/>
    <property type="match status" value="1"/>
</dbReference>
<dbReference type="PROSITE" id="PS51379">
    <property type="entry name" value="4FE4S_FER_2"/>
    <property type="match status" value="3"/>
</dbReference>
<dbReference type="GO" id="GO:0046872">
    <property type="term" value="F:metal ion binding"/>
    <property type="evidence" value="ECO:0007669"/>
    <property type="project" value="UniProtKB-KW"/>
</dbReference>
<dbReference type="GO" id="GO:0051539">
    <property type="term" value="F:4 iron, 4 sulfur cluster binding"/>
    <property type="evidence" value="ECO:0007669"/>
    <property type="project" value="UniProtKB-KW"/>
</dbReference>
<feature type="binding site" evidence="7">
    <location>
        <position position="110"/>
    </location>
    <ligand>
        <name>[4Fe-4S] cluster</name>
        <dbReference type="ChEBI" id="CHEBI:49883"/>
        <label>4</label>
    </ligand>
</feature>
<dbReference type="GO" id="GO:0030313">
    <property type="term" value="C:cell envelope"/>
    <property type="evidence" value="ECO:0007669"/>
    <property type="project" value="UniProtKB-SubCell"/>
</dbReference>
<dbReference type="PROSITE" id="PS00198">
    <property type="entry name" value="4FE4S_FER_1"/>
    <property type="match status" value="1"/>
</dbReference>
<dbReference type="CDD" id="cd10562">
    <property type="entry name" value="FDH_b_like"/>
    <property type="match status" value="1"/>
</dbReference>
<dbReference type="Gene3D" id="3.30.70.20">
    <property type="match status" value="2"/>
</dbReference>
<feature type="binding site" evidence="7">
    <location>
        <position position="137"/>
    </location>
    <ligand>
        <name>[4Fe-4S] cluster</name>
        <dbReference type="ChEBI" id="CHEBI:49883"/>
        <label>2</label>
    </ligand>
</feature>
<evidence type="ECO:0000256" key="1">
    <source>
        <dbReference type="ARBA" id="ARBA00004196"/>
    </source>
</evidence>
<feature type="binding site" evidence="7">
    <location>
        <position position="78"/>
    </location>
    <ligand>
        <name>[4Fe-4S] cluster</name>
        <dbReference type="ChEBI" id="CHEBI:49883"/>
        <label>3</label>
    </ligand>
</feature>
<sequence>MADKMSALFDASKCTGCQACSVACKQWNELPAEKTTHTGSYQTHQNFTPKTWSFITFNEVWENNKMEWLFLKKQCMHCADAACEKACNNGAISHTDKGFVVIDKQKCIGCGYCVANCPFNVPCVDPKTNKSTKCTGCPERVSNGLRPACVQACQPEALTFGSRDEIMGMAKKRLDQIKPKHPQAMIYNAPKLEGINFTYILLRDPKYYDLPNDPTVSSAISIWKDIIRPAGQLMNIGAIAGFAAIFAVSKVIGSKHNDHHEHQGGGKADANR</sequence>
<keyword evidence="6 7" id="KW-0411">Iron-sulfur</keyword>
<dbReference type="InterPro" id="IPR017900">
    <property type="entry name" value="4Fe4S_Fe_S_CS"/>
</dbReference>
<protein>
    <submittedName>
        <fullName evidence="9">Formate dehydrogenase (Quinone-dependent) iron-sulfur subunit</fullName>
    </submittedName>
</protein>
<feature type="binding site" evidence="7">
    <location>
        <position position="153"/>
    </location>
    <ligand>
        <name>[4Fe-4S] cluster</name>
        <dbReference type="ChEBI" id="CHEBI:49883"/>
        <label>1</label>
    </ligand>
</feature>
<evidence type="ECO:0000256" key="4">
    <source>
        <dbReference type="ARBA" id="ARBA00022737"/>
    </source>
</evidence>